<feature type="transmembrane region" description="Helical" evidence="6">
    <location>
        <begin position="181"/>
        <end position="201"/>
    </location>
</feature>
<keyword evidence="2" id="KW-0813">Transport</keyword>
<sequence>MTRTPPAVAPPAHSASPAAETGGESLLTVLIALGVNTVIAVVKSIVGAVTGSAAMVAEAAHSWADAGNEVFLLLAERRAGRAPDARHPLGYGRAAYVWSMVAAFGLFAVGSAVSVWHGITAWSAPEEEAEYTIAYIVLAVAFVLEGISFLNAHRRLRRDAERRHISDATFLRQTSDPTLRAVWVEDASALIGLVIAAAALALHQLTGDPRWDAAGSILVGVLLGVVAIFLLSRNMAFLVGEVADPAVRTRVLRWLLERPEVLSVSYLHLEYVGPEKLFVVGAVDLAGDERESEAAVLLQRVEDALLEHPRVAAVVLSLSNPAHAPLDPESQNARA</sequence>
<dbReference type="PANTHER" id="PTHR13414">
    <property type="entry name" value="HUEL-CATION TRANSPORTER"/>
    <property type="match status" value="1"/>
</dbReference>
<evidence type="ECO:0000313" key="9">
    <source>
        <dbReference type="Proteomes" id="UP000572670"/>
    </source>
</evidence>
<evidence type="ECO:0000256" key="2">
    <source>
        <dbReference type="ARBA" id="ARBA00022448"/>
    </source>
</evidence>
<dbReference type="Pfam" id="PF01545">
    <property type="entry name" value="Cation_efflux"/>
    <property type="match status" value="1"/>
</dbReference>
<dbReference type="InterPro" id="IPR040177">
    <property type="entry name" value="SLC30A9"/>
</dbReference>
<dbReference type="PANTHER" id="PTHR13414:SF9">
    <property type="entry name" value="PROTON-COUPLED ZINC ANTIPORTER SLC30A9, MITOCHONDRIAL"/>
    <property type="match status" value="1"/>
</dbReference>
<dbReference type="RefSeq" id="WP_060973637.1">
    <property type="nucleotide sequence ID" value="NZ_BAAAYW010000003.1"/>
</dbReference>
<dbReference type="EMBL" id="JACJIK010000001">
    <property type="protein sequence ID" value="MBA9060349.1"/>
    <property type="molecule type" value="Genomic_DNA"/>
</dbReference>
<keyword evidence="3 6" id="KW-0812">Transmembrane</keyword>
<feature type="transmembrane region" description="Helical" evidence="6">
    <location>
        <begin position="131"/>
        <end position="152"/>
    </location>
</feature>
<evidence type="ECO:0000313" key="8">
    <source>
        <dbReference type="EMBL" id="MBA9060349.1"/>
    </source>
</evidence>
<dbReference type="GeneID" id="93364395"/>
<dbReference type="Gene3D" id="1.20.1510.10">
    <property type="entry name" value="Cation efflux protein transmembrane domain"/>
    <property type="match status" value="1"/>
</dbReference>
<protein>
    <submittedName>
        <fullName evidence="8">Cation diffusion facilitator family transporter</fullName>
    </submittedName>
</protein>
<organism evidence="8 9">
    <name type="scientific">Micrococcus yunnanensis</name>
    <dbReference type="NCBI Taxonomy" id="566027"/>
    <lineage>
        <taxon>Bacteria</taxon>
        <taxon>Bacillati</taxon>
        <taxon>Actinomycetota</taxon>
        <taxon>Actinomycetes</taxon>
        <taxon>Micrococcales</taxon>
        <taxon>Micrococcaceae</taxon>
        <taxon>Micrococcus</taxon>
    </lineage>
</organism>
<dbReference type="Proteomes" id="UP000572670">
    <property type="component" value="Unassembled WGS sequence"/>
</dbReference>
<dbReference type="SUPFAM" id="SSF161111">
    <property type="entry name" value="Cation efflux protein transmembrane domain-like"/>
    <property type="match status" value="1"/>
</dbReference>
<evidence type="ECO:0000256" key="5">
    <source>
        <dbReference type="ARBA" id="ARBA00023136"/>
    </source>
</evidence>
<evidence type="ECO:0000256" key="1">
    <source>
        <dbReference type="ARBA" id="ARBA00004141"/>
    </source>
</evidence>
<name>A0ABR6D2J5_9MICC</name>
<feature type="transmembrane region" description="Helical" evidence="6">
    <location>
        <begin position="95"/>
        <end position="119"/>
    </location>
</feature>
<comment type="subcellular location">
    <subcellularLocation>
        <location evidence="1">Membrane</location>
        <topology evidence="1">Multi-pass membrane protein</topology>
    </subcellularLocation>
</comment>
<dbReference type="InterPro" id="IPR002524">
    <property type="entry name" value="Cation_efflux"/>
</dbReference>
<evidence type="ECO:0000259" key="7">
    <source>
        <dbReference type="Pfam" id="PF01545"/>
    </source>
</evidence>
<feature type="transmembrane region" description="Helical" evidence="6">
    <location>
        <begin position="26"/>
        <end position="46"/>
    </location>
</feature>
<evidence type="ECO:0000256" key="4">
    <source>
        <dbReference type="ARBA" id="ARBA00022989"/>
    </source>
</evidence>
<reference evidence="8 9" key="1">
    <citation type="submission" date="2020-08" db="EMBL/GenBank/DDBJ databases">
        <title>Sequencing the genomes of 1000 actinobacteria strains.</title>
        <authorList>
            <person name="Klenk H.-P."/>
        </authorList>
    </citation>
    <scope>NUCLEOTIDE SEQUENCE [LARGE SCALE GENOMIC DNA]</scope>
    <source>
        <strain evidence="8 9">DSM 21948</strain>
    </source>
</reference>
<dbReference type="InterPro" id="IPR027469">
    <property type="entry name" value="Cation_efflux_TMD_sf"/>
</dbReference>
<dbReference type="InterPro" id="IPR036837">
    <property type="entry name" value="Cation_efflux_CTD_sf"/>
</dbReference>
<feature type="domain" description="Cation efflux protein transmembrane" evidence="7">
    <location>
        <begin position="29"/>
        <end position="237"/>
    </location>
</feature>
<proteinExistence type="predicted"/>
<comment type="caution">
    <text evidence="8">The sequence shown here is derived from an EMBL/GenBank/DDBJ whole genome shotgun (WGS) entry which is preliminary data.</text>
</comment>
<keyword evidence="5 6" id="KW-0472">Membrane</keyword>
<feature type="transmembrane region" description="Helical" evidence="6">
    <location>
        <begin position="213"/>
        <end position="231"/>
    </location>
</feature>
<dbReference type="InterPro" id="IPR058533">
    <property type="entry name" value="Cation_efflux_TM"/>
</dbReference>
<dbReference type="SUPFAM" id="SSF160240">
    <property type="entry name" value="Cation efflux protein cytoplasmic domain-like"/>
    <property type="match status" value="1"/>
</dbReference>
<keyword evidence="4 6" id="KW-1133">Transmembrane helix</keyword>
<dbReference type="NCBIfam" id="TIGR01297">
    <property type="entry name" value="CDF"/>
    <property type="match status" value="1"/>
</dbReference>
<evidence type="ECO:0000256" key="3">
    <source>
        <dbReference type="ARBA" id="ARBA00022692"/>
    </source>
</evidence>
<accession>A0ABR6D2J5</accession>
<gene>
    <name evidence="8" type="ORF">HDA34_002056</name>
</gene>
<keyword evidence="9" id="KW-1185">Reference proteome</keyword>
<evidence type="ECO:0000256" key="6">
    <source>
        <dbReference type="SAM" id="Phobius"/>
    </source>
</evidence>